<reference evidence="1 2" key="1">
    <citation type="journal article" date="2021" name="Hortic Res">
        <title>High-quality reference genome and annotation aids understanding of berry development for evergreen blueberry (Vaccinium darrowii).</title>
        <authorList>
            <person name="Yu J."/>
            <person name="Hulse-Kemp A.M."/>
            <person name="Babiker E."/>
            <person name="Staton M."/>
        </authorList>
    </citation>
    <scope>NUCLEOTIDE SEQUENCE [LARGE SCALE GENOMIC DNA]</scope>
    <source>
        <strain evidence="2">cv. NJ 8807/NJ 8810</strain>
        <tissue evidence="1">Young leaf</tissue>
    </source>
</reference>
<evidence type="ECO:0000313" key="2">
    <source>
        <dbReference type="Proteomes" id="UP000828048"/>
    </source>
</evidence>
<comment type="caution">
    <text evidence="1">The sequence shown here is derived from an EMBL/GenBank/DDBJ whole genome shotgun (WGS) entry which is preliminary data.</text>
</comment>
<evidence type="ECO:0000313" key="1">
    <source>
        <dbReference type="EMBL" id="KAH7864743.1"/>
    </source>
</evidence>
<organism evidence="1 2">
    <name type="scientific">Vaccinium darrowii</name>
    <dbReference type="NCBI Taxonomy" id="229202"/>
    <lineage>
        <taxon>Eukaryota</taxon>
        <taxon>Viridiplantae</taxon>
        <taxon>Streptophyta</taxon>
        <taxon>Embryophyta</taxon>
        <taxon>Tracheophyta</taxon>
        <taxon>Spermatophyta</taxon>
        <taxon>Magnoliopsida</taxon>
        <taxon>eudicotyledons</taxon>
        <taxon>Gunneridae</taxon>
        <taxon>Pentapetalae</taxon>
        <taxon>asterids</taxon>
        <taxon>Ericales</taxon>
        <taxon>Ericaceae</taxon>
        <taxon>Vaccinioideae</taxon>
        <taxon>Vaccinieae</taxon>
        <taxon>Vaccinium</taxon>
    </lineage>
</organism>
<accession>A0ACB7ZFP8</accession>
<proteinExistence type="predicted"/>
<dbReference type="Proteomes" id="UP000828048">
    <property type="component" value="Chromosome 12"/>
</dbReference>
<name>A0ACB7ZFP8_9ERIC</name>
<sequence length="235" mass="25979">MCLQPPALPVSELDVDQSSSEGSISASSAPSISKFSLNPPTIDKCSSLGASLTSVPPSHPHMTPLKKRDLENETSSSVATTTIQGTPAKLVSTPVRLMSATPARRPPKRSCMSPDDNSTISYNKLIRRPLRNRSLTFDSPVKISEEKDEVNHVRGLSVDNNIFDILPQKLLESLKEKERKALEERDPAISQAKRRQKMIASSPKLFDMIRFLFQSIKRSVVTKEGFMHRIVAPTT</sequence>
<gene>
    <name evidence="1" type="ORF">Vadar_033318</name>
</gene>
<protein>
    <submittedName>
        <fullName evidence="1">Uncharacterized protein</fullName>
    </submittedName>
</protein>
<dbReference type="EMBL" id="CM037162">
    <property type="protein sequence ID" value="KAH7864743.1"/>
    <property type="molecule type" value="Genomic_DNA"/>
</dbReference>
<keyword evidence="2" id="KW-1185">Reference proteome</keyword>